<dbReference type="PANTHER" id="PTHR39596:SF3">
    <property type="entry name" value="HETEROKARYON INCOMPATIBILITY DOMAIN-CONTAINING PROTEIN"/>
    <property type="match status" value="1"/>
</dbReference>
<proteinExistence type="predicted"/>
<keyword evidence="2" id="KW-1185">Reference proteome</keyword>
<reference evidence="1 2" key="1">
    <citation type="submission" date="2024-07" db="EMBL/GenBank/DDBJ databases">
        <title>Section-level genome sequencing and comparative genomics of Aspergillus sections Usti and Cavernicolus.</title>
        <authorList>
            <consortium name="Lawrence Berkeley National Laboratory"/>
            <person name="Nybo J.L."/>
            <person name="Vesth T.C."/>
            <person name="Theobald S."/>
            <person name="Frisvad J.C."/>
            <person name="Larsen T.O."/>
            <person name="Kjaerboelling I."/>
            <person name="Rothschild-Mancinelli K."/>
            <person name="Lyhne E.K."/>
            <person name="Kogle M.E."/>
            <person name="Barry K."/>
            <person name="Clum A."/>
            <person name="Na H."/>
            <person name="Ledsgaard L."/>
            <person name="Lin J."/>
            <person name="Lipzen A."/>
            <person name="Kuo A."/>
            <person name="Riley R."/>
            <person name="Mondo S."/>
            <person name="Labutti K."/>
            <person name="Haridas S."/>
            <person name="Pangalinan J."/>
            <person name="Salamov A.A."/>
            <person name="Simmons B.A."/>
            <person name="Magnuson J.K."/>
            <person name="Chen J."/>
            <person name="Drula E."/>
            <person name="Henrissat B."/>
            <person name="Wiebenga A."/>
            <person name="Lubbers R.J."/>
            <person name="Gomes A.C."/>
            <person name="Makela M.R."/>
            <person name="Stajich J."/>
            <person name="Grigoriev I.V."/>
            <person name="Mortensen U.H."/>
            <person name="De Vries R.P."/>
            <person name="Baker S.E."/>
            <person name="Andersen M.R."/>
        </authorList>
    </citation>
    <scope>NUCLEOTIDE SEQUENCE [LARGE SCALE GENOMIC DNA]</scope>
    <source>
        <strain evidence="1 2">CBS 588.65</strain>
    </source>
</reference>
<dbReference type="PANTHER" id="PTHR39596">
    <property type="match status" value="1"/>
</dbReference>
<accession>A0ABR4HT36</accession>
<evidence type="ECO:0000313" key="2">
    <source>
        <dbReference type="Proteomes" id="UP001610334"/>
    </source>
</evidence>
<dbReference type="EMBL" id="JBFXLT010000014">
    <property type="protein sequence ID" value="KAL2818294.1"/>
    <property type="molecule type" value="Genomic_DNA"/>
</dbReference>
<evidence type="ECO:0008006" key="3">
    <source>
        <dbReference type="Google" id="ProtNLM"/>
    </source>
</evidence>
<comment type="caution">
    <text evidence="1">The sequence shown here is derived from an EMBL/GenBank/DDBJ whole genome shotgun (WGS) entry which is preliminary data.</text>
</comment>
<name>A0ABR4HT36_9EURO</name>
<dbReference type="Proteomes" id="UP001610334">
    <property type="component" value="Unassembled WGS sequence"/>
</dbReference>
<evidence type="ECO:0000313" key="1">
    <source>
        <dbReference type="EMBL" id="KAL2818294.1"/>
    </source>
</evidence>
<protein>
    <recommendedName>
        <fullName evidence="3">Heterokaryon incompatibility domain-containing protein</fullName>
    </recommendedName>
</protein>
<organism evidence="1 2">
    <name type="scientific">Aspergillus granulosus</name>
    <dbReference type="NCBI Taxonomy" id="176169"/>
    <lineage>
        <taxon>Eukaryota</taxon>
        <taxon>Fungi</taxon>
        <taxon>Dikarya</taxon>
        <taxon>Ascomycota</taxon>
        <taxon>Pezizomycotina</taxon>
        <taxon>Eurotiomycetes</taxon>
        <taxon>Eurotiomycetidae</taxon>
        <taxon>Eurotiales</taxon>
        <taxon>Aspergillaceae</taxon>
        <taxon>Aspergillus</taxon>
        <taxon>Aspergillus subgen. Nidulantes</taxon>
    </lineage>
</organism>
<sequence>MRQMIDRVCYFLDRNCTISKKRQIKGQTRPAACPWPVSDEVATSIIALGSTLRQAAITYWEIPRLGSDWTAGSSRILKAALEAKYCRSAVAFMMEDLPIDGHYYLAAGEGHGEAYLAAHKECSEVRCVARVNEDVYETRHAPRCIDETCRISFGSPSSAVFIESVVKVIDGGGTPIIYCDQDTKRLTVEEYNPEKGLEPRYVSISHLSRIQGMINALDIPEQGSGHTRIGFWMDTLCIPVGHAYKQQKKASIRKMRQIYKAASAVLVLDAWMQSTYPSASSIPIERCARLYSSNWIRRLWTLQEGALNRNVFLQWNDKAETLEALANARIAWEEEAQGRGDIVEMIANEEMPAEMRAMLYLPLCDVMGPRATTRESDETLCLSTVLGLDPKLFLDIENGDGKGGEEDTVQRRMEAFLRTLGEFNAGLIFSEYRKLERDGVRWAPRSLLRHRTADLGPVFLSDQTGKIEQVGQFSGLAVRFPGFLIRASSRLASSRRLTVSLAGDNDRALDAVLGQEGCRGFIGHVQAGMDHQIDGEDIVVIRYQCGVTINKREANVQTEEIGIIRGLDAQWLVQSLRKLRRLLSLYNL</sequence>
<gene>
    <name evidence="1" type="ORF">BJX63DRAFT_429227</name>
</gene>